<accession>A0A0J8YA53</accession>
<dbReference type="RefSeq" id="WP_048888112.1">
    <property type="nucleotide sequence ID" value="NZ_LFEJ01000015.1"/>
</dbReference>
<protein>
    <recommendedName>
        <fullName evidence="4">Phage abortive infection protein</fullName>
    </recommendedName>
</protein>
<keyword evidence="1" id="KW-0812">Transmembrane</keyword>
<name>A0A0J8YA53_9ENTR</name>
<evidence type="ECO:0000256" key="1">
    <source>
        <dbReference type="SAM" id="Phobius"/>
    </source>
</evidence>
<organism evidence="2 3">
    <name type="scientific">Franconibacter pulveris</name>
    <dbReference type="NCBI Taxonomy" id="435910"/>
    <lineage>
        <taxon>Bacteria</taxon>
        <taxon>Pseudomonadati</taxon>
        <taxon>Pseudomonadota</taxon>
        <taxon>Gammaproteobacteria</taxon>
        <taxon>Enterobacterales</taxon>
        <taxon>Enterobacteriaceae</taxon>
        <taxon>Franconibacter</taxon>
    </lineage>
</organism>
<dbReference type="EMBL" id="LFEJ01000015">
    <property type="protein sequence ID" value="KMV34324.1"/>
    <property type="molecule type" value="Genomic_DNA"/>
</dbReference>
<evidence type="ECO:0000313" key="2">
    <source>
        <dbReference type="EMBL" id="KMV34324.1"/>
    </source>
</evidence>
<dbReference type="PATRIC" id="fig|1656095.3.peg.2695"/>
<gene>
    <name evidence="2" type="ORF">ACH50_13040</name>
</gene>
<reference evidence="2 3" key="1">
    <citation type="submission" date="2015-06" db="EMBL/GenBank/DDBJ databases">
        <title>Genome sequencing of Cronobacter sp. strain DJ34 isolated from petroleum contaminated sludge of Duliajan Oil Fields, Assam, India.</title>
        <authorList>
            <person name="Pal S."/>
            <person name="Banerjee T.D."/>
            <person name="Roy A."/>
            <person name="Sar P."/>
            <person name="Kazy S.K."/>
        </authorList>
    </citation>
    <scope>NUCLEOTIDE SEQUENCE [LARGE SCALE GENOMIC DNA]</scope>
    <source>
        <strain evidence="2 3">DJ34</strain>
    </source>
</reference>
<sequence length="241" mass="28255">MNKALWIAVFLLALVALLGVFFSYYYWFKLELGFHISKNPEAWGQFGDFAGGLINPILGFITVVILIITSLYQQKQYERLERREKNKIFDDRFYGMISYQRDFANDFKCKLPNGVDANVKDLTMYVEGVFFDTDDHSYLNDDKFKDSIFPLVRGFYILVKMINDSHTEETEKKDADKYYEWLVNLTDYSLMRLVLLCVFYYDGISSFNYINSNSAFIAKLSMIGWGDYIAEVKKRKLHIGN</sequence>
<comment type="caution">
    <text evidence="2">The sequence shown here is derived from an EMBL/GenBank/DDBJ whole genome shotgun (WGS) entry which is preliminary data.</text>
</comment>
<proteinExistence type="predicted"/>
<evidence type="ECO:0000313" key="3">
    <source>
        <dbReference type="Proteomes" id="UP000037315"/>
    </source>
</evidence>
<keyword evidence="1" id="KW-1133">Transmembrane helix</keyword>
<dbReference type="OrthoDB" id="6422829at2"/>
<evidence type="ECO:0008006" key="4">
    <source>
        <dbReference type="Google" id="ProtNLM"/>
    </source>
</evidence>
<keyword evidence="1" id="KW-0472">Membrane</keyword>
<keyword evidence="3" id="KW-1185">Reference proteome</keyword>
<feature type="transmembrane region" description="Helical" evidence="1">
    <location>
        <begin position="5"/>
        <end position="27"/>
    </location>
</feature>
<feature type="transmembrane region" description="Helical" evidence="1">
    <location>
        <begin position="53"/>
        <end position="72"/>
    </location>
</feature>
<dbReference type="Proteomes" id="UP000037315">
    <property type="component" value="Unassembled WGS sequence"/>
</dbReference>
<dbReference type="AlphaFoldDB" id="A0A0J8YA53"/>